<keyword evidence="9" id="KW-1185">Reference proteome</keyword>
<feature type="binding site" evidence="5">
    <location>
        <begin position="187"/>
        <end position="190"/>
    </location>
    <ligand>
        <name>substrate</name>
    </ligand>
</feature>
<evidence type="ECO:0000256" key="4">
    <source>
        <dbReference type="ARBA" id="ARBA00048391"/>
    </source>
</evidence>
<dbReference type="InterPro" id="IPR007848">
    <property type="entry name" value="Small_mtfrase_dom"/>
</dbReference>
<name>A0A6M9PL37_9BURK</name>
<feature type="binding site" evidence="5">
    <location>
        <position position="143"/>
    </location>
    <ligand>
        <name>S-adenosyl-L-methionine</name>
        <dbReference type="ChEBI" id="CHEBI:59789"/>
    </ligand>
</feature>
<dbReference type="GO" id="GO:0102559">
    <property type="term" value="F:peptide chain release factor N(5)-glutamine methyltransferase activity"/>
    <property type="evidence" value="ECO:0007669"/>
    <property type="project" value="UniProtKB-EC"/>
</dbReference>
<evidence type="ECO:0000313" key="8">
    <source>
        <dbReference type="EMBL" id="QKM59675.1"/>
    </source>
</evidence>
<dbReference type="CDD" id="cd02440">
    <property type="entry name" value="AdoMet_MTases"/>
    <property type="match status" value="1"/>
</dbReference>
<comment type="similarity">
    <text evidence="5">Belongs to the protein N5-glutamine methyltransferase family. PrmC subfamily.</text>
</comment>
<dbReference type="FunFam" id="3.40.50.150:FF:000053">
    <property type="entry name" value="Release factor glutamine methyltransferase"/>
    <property type="match status" value="1"/>
</dbReference>
<feature type="domain" description="Release factor glutamine methyltransferase N-terminal" evidence="7">
    <location>
        <begin position="10"/>
        <end position="74"/>
    </location>
</feature>
<keyword evidence="3 5" id="KW-0949">S-adenosyl-L-methionine</keyword>
<dbReference type="InterPro" id="IPR050320">
    <property type="entry name" value="N5-glutamine_MTase"/>
</dbReference>
<dbReference type="GO" id="GO:0003676">
    <property type="term" value="F:nucleic acid binding"/>
    <property type="evidence" value="ECO:0007669"/>
    <property type="project" value="InterPro"/>
</dbReference>
<keyword evidence="2 5" id="KW-0808">Transferase</keyword>
<evidence type="ECO:0000256" key="2">
    <source>
        <dbReference type="ARBA" id="ARBA00022679"/>
    </source>
</evidence>
<accession>A0A6M9PL37</accession>
<dbReference type="GO" id="GO:0032259">
    <property type="term" value="P:methylation"/>
    <property type="evidence" value="ECO:0007669"/>
    <property type="project" value="UniProtKB-KW"/>
</dbReference>
<dbReference type="InterPro" id="IPR004556">
    <property type="entry name" value="HemK-like"/>
</dbReference>
<feature type="binding site" evidence="5">
    <location>
        <position position="172"/>
    </location>
    <ligand>
        <name>S-adenosyl-L-methionine</name>
        <dbReference type="ChEBI" id="CHEBI:59789"/>
    </ligand>
</feature>
<dbReference type="Pfam" id="PF05175">
    <property type="entry name" value="MTS"/>
    <property type="match status" value="1"/>
</dbReference>
<evidence type="ECO:0000259" key="7">
    <source>
        <dbReference type="Pfam" id="PF17827"/>
    </source>
</evidence>
<dbReference type="Proteomes" id="UP000501090">
    <property type="component" value="Chromosome"/>
</dbReference>
<dbReference type="NCBIfam" id="TIGR00536">
    <property type="entry name" value="hemK_fam"/>
    <property type="match status" value="1"/>
</dbReference>
<feature type="domain" description="Methyltransferase small" evidence="6">
    <location>
        <begin position="105"/>
        <end position="195"/>
    </location>
</feature>
<feature type="binding site" evidence="5">
    <location>
        <begin position="120"/>
        <end position="124"/>
    </location>
    <ligand>
        <name>S-adenosyl-L-methionine</name>
        <dbReference type="ChEBI" id="CHEBI:59789"/>
    </ligand>
</feature>
<dbReference type="EC" id="2.1.1.297" evidence="5"/>
<feature type="binding site" evidence="5">
    <location>
        <position position="187"/>
    </location>
    <ligand>
        <name>S-adenosyl-L-methionine</name>
        <dbReference type="ChEBI" id="CHEBI:59789"/>
    </ligand>
</feature>
<dbReference type="InterPro" id="IPR002052">
    <property type="entry name" value="DNA_methylase_N6_adenine_CS"/>
</dbReference>
<dbReference type="PANTHER" id="PTHR18895">
    <property type="entry name" value="HEMK METHYLTRANSFERASE"/>
    <property type="match status" value="1"/>
</dbReference>
<proteinExistence type="inferred from homology"/>
<dbReference type="RefSeq" id="WP_173959445.1">
    <property type="nucleotide sequence ID" value="NZ_CBCSCC010000001.1"/>
</dbReference>
<dbReference type="InterPro" id="IPR019874">
    <property type="entry name" value="RF_methyltr_PrmC"/>
</dbReference>
<reference evidence="8 9" key="1">
    <citation type="submission" date="2018-04" db="EMBL/GenBank/DDBJ databases">
        <title>Polynucleobacter sp. UK-Long2-W17 genome.</title>
        <authorList>
            <person name="Hahn M.W."/>
        </authorList>
    </citation>
    <scope>NUCLEOTIDE SEQUENCE [LARGE SCALE GENOMIC DNA]</scope>
    <source>
        <strain evidence="8 9">UK-Long2-W17</strain>
    </source>
</reference>
<keyword evidence="1 5" id="KW-0489">Methyltransferase</keyword>
<comment type="function">
    <text evidence="5">Methylates the class 1 translation termination release factors RF1/PrfA and RF2/PrfB on the glutamine residue of the universally conserved GGQ motif.</text>
</comment>
<dbReference type="HAMAP" id="MF_02126">
    <property type="entry name" value="RF_methyltr_PrmC"/>
    <property type="match status" value="1"/>
</dbReference>
<dbReference type="KEGG" id="pard:DN92_00685"/>
<dbReference type="PROSITE" id="PS00092">
    <property type="entry name" value="N6_MTASE"/>
    <property type="match status" value="1"/>
</dbReference>
<evidence type="ECO:0000256" key="3">
    <source>
        <dbReference type="ARBA" id="ARBA00022691"/>
    </source>
</evidence>
<evidence type="ECO:0000256" key="5">
    <source>
        <dbReference type="HAMAP-Rule" id="MF_02126"/>
    </source>
</evidence>
<sequence length="287" mass="30797">MSTSKSLRLLLSACPLPTNEARILLAHILEKHYQLPRSALLSRDDMVLNEAAAIEWESFISRRANGEPVAYILGKKGFHNIELLVAPGVLIPRPETELLVDIVLAEIAKSKQPTSVLDLGTGSGAIALAIASEASLATVIATDQSGEALAIAKHNAQLLNLSQQVEFAQGSWYEAIGQQHFDVIVSNPPYIANLDPHLTQGDLRFEPASALTDYASGLSCLAMIISGADQHLRSGGLIAVEHGFDQSEAVVELMQHAHLIDIQAHLDLAGHCRVVTGRKDPKTCQGS</sequence>
<dbReference type="PANTHER" id="PTHR18895:SF74">
    <property type="entry name" value="MTRF1L RELEASE FACTOR GLUTAMINE METHYLTRANSFERASE"/>
    <property type="match status" value="1"/>
</dbReference>
<protein>
    <recommendedName>
        <fullName evidence="5">Release factor glutamine methyltransferase</fullName>
        <shortName evidence="5">RF MTase</shortName>
        <ecNumber evidence="5">2.1.1.297</ecNumber>
    </recommendedName>
    <alternativeName>
        <fullName evidence="5">N5-glutamine methyltransferase PrmC</fullName>
    </alternativeName>
    <alternativeName>
        <fullName evidence="5">Protein-(glutamine-N5) MTase PrmC</fullName>
    </alternativeName>
    <alternativeName>
        <fullName evidence="5">Protein-glutamine N-methyltransferase PrmC</fullName>
    </alternativeName>
</protein>
<dbReference type="Pfam" id="PF17827">
    <property type="entry name" value="PrmC_N"/>
    <property type="match status" value="1"/>
</dbReference>
<evidence type="ECO:0000313" key="9">
    <source>
        <dbReference type="Proteomes" id="UP000501090"/>
    </source>
</evidence>
<dbReference type="SUPFAM" id="SSF53335">
    <property type="entry name" value="S-adenosyl-L-methionine-dependent methyltransferases"/>
    <property type="match status" value="1"/>
</dbReference>
<comment type="catalytic activity">
    <reaction evidence="4 5">
        <text>L-glutaminyl-[peptide chain release factor] + S-adenosyl-L-methionine = N(5)-methyl-L-glutaminyl-[peptide chain release factor] + S-adenosyl-L-homocysteine + H(+)</text>
        <dbReference type="Rhea" id="RHEA:42896"/>
        <dbReference type="Rhea" id="RHEA-COMP:10271"/>
        <dbReference type="Rhea" id="RHEA-COMP:10272"/>
        <dbReference type="ChEBI" id="CHEBI:15378"/>
        <dbReference type="ChEBI" id="CHEBI:30011"/>
        <dbReference type="ChEBI" id="CHEBI:57856"/>
        <dbReference type="ChEBI" id="CHEBI:59789"/>
        <dbReference type="ChEBI" id="CHEBI:61891"/>
        <dbReference type="EC" id="2.1.1.297"/>
    </reaction>
</comment>
<dbReference type="InterPro" id="IPR029063">
    <property type="entry name" value="SAM-dependent_MTases_sf"/>
</dbReference>
<dbReference type="AlphaFoldDB" id="A0A6M9PL37"/>
<gene>
    <name evidence="5 8" type="primary">prmC</name>
    <name evidence="8" type="ORF">DN92_00685</name>
</gene>
<evidence type="ECO:0000259" key="6">
    <source>
        <dbReference type="Pfam" id="PF05175"/>
    </source>
</evidence>
<dbReference type="Gene3D" id="3.40.50.150">
    <property type="entry name" value="Vaccinia Virus protein VP39"/>
    <property type="match status" value="1"/>
</dbReference>
<organism evidence="8 9">
    <name type="scientific">Polynucleobacter arcticus</name>
    <dbReference type="NCBI Taxonomy" id="1743165"/>
    <lineage>
        <taxon>Bacteria</taxon>
        <taxon>Pseudomonadati</taxon>
        <taxon>Pseudomonadota</taxon>
        <taxon>Betaproteobacteria</taxon>
        <taxon>Burkholderiales</taxon>
        <taxon>Burkholderiaceae</taxon>
        <taxon>Polynucleobacter</taxon>
    </lineage>
</organism>
<evidence type="ECO:0000256" key="1">
    <source>
        <dbReference type="ARBA" id="ARBA00022603"/>
    </source>
</evidence>
<dbReference type="NCBIfam" id="TIGR03534">
    <property type="entry name" value="RF_mod_PrmC"/>
    <property type="match status" value="1"/>
</dbReference>
<dbReference type="Gene3D" id="1.10.8.10">
    <property type="entry name" value="DNA helicase RuvA subunit, C-terminal domain"/>
    <property type="match status" value="1"/>
</dbReference>
<dbReference type="EMBL" id="CP028940">
    <property type="protein sequence ID" value="QKM59675.1"/>
    <property type="molecule type" value="Genomic_DNA"/>
</dbReference>
<dbReference type="InterPro" id="IPR040758">
    <property type="entry name" value="PrmC_N"/>
</dbReference>